<dbReference type="EMBL" id="JANAKD010000202">
    <property type="protein sequence ID" value="KAJ3496318.1"/>
    <property type="molecule type" value="Genomic_DNA"/>
</dbReference>
<protein>
    <submittedName>
        <fullName evidence="1">Uncharacterized protein</fullName>
    </submittedName>
</protein>
<proteinExistence type="predicted"/>
<evidence type="ECO:0000313" key="2">
    <source>
        <dbReference type="Proteomes" id="UP001148737"/>
    </source>
</evidence>
<accession>A0ACC1R2R0</accession>
<keyword evidence="2" id="KW-1185">Reference proteome</keyword>
<organism evidence="1 2">
    <name type="scientific">Lecanicillium saksenae</name>
    <dbReference type="NCBI Taxonomy" id="468837"/>
    <lineage>
        <taxon>Eukaryota</taxon>
        <taxon>Fungi</taxon>
        <taxon>Dikarya</taxon>
        <taxon>Ascomycota</taxon>
        <taxon>Pezizomycotina</taxon>
        <taxon>Sordariomycetes</taxon>
        <taxon>Hypocreomycetidae</taxon>
        <taxon>Hypocreales</taxon>
        <taxon>Cordycipitaceae</taxon>
        <taxon>Lecanicillium</taxon>
    </lineage>
</organism>
<gene>
    <name evidence="1" type="ORF">NLG97_g2744</name>
</gene>
<sequence length="306" mass="33929">MCFFLNICMEMSNYLLTVPLNQILERIICEQVFSGLANDNDPRCKDQVVQRELSFIRGWQLTFDVVPGLLTAMLYGLATKRYGRQFIMGLAVLGGFLAGTFVILICSFPAIFSPRLIWLSSAFAFIGGGAPVFNAMSFALLSEAVHQSRRSTVFFYLNATNIGSQVVAGLVAFALMRISPWVCIYCGALFAATASLVAFLFPAEASISKFRSAANLEMPQEEQTIRTLINRLGDATIWLTHGNFLAIALLSTLLVTTLGRSVPDILLQYVTKRYELSWSDVSTILLWWPIASPDFDLDPSLSQPVY</sequence>
<dbReference type="Proteomes" id="UP001148737">
    <property type="component" value="Unassembled WGS sequence"/>
</dbReference>
<evidence type="ECO:0000313" key="1">
    <source>
        <dbReference type="EMBL" id="KAJ3496318.1"/>
    </source>
</evidence>
<name>A0ACC1R2R0_9HYPO</name>
<comment type="caution">
    <text evidence="1">The sequence shown here is derived from an EMBL/GenBank/DDBJ whole genome shotgun (WGS) entry which is preliminary data.</text>
</comment>
<reference evidence="1" key="1">
    <citation type="submission" date="2022-07" db="EMBL/GenBank/DDBJ databases">
        <title>Genome Sequence of Lecanicillium saksenae.</title>
        <authorList>
            <person name="Buettner E."/>
        </authorList>
    </citation>
    <scope>NUCLEOTIDE SEQUENCE</scope>
    <source>
        <strain evidence="1">VT-O1</strain>
    </source>
</reference>